<proteinExistence type="inferred from homology"/>
<feature type="transmembrane region" description="Helical" evidence="8">
    <location>
        <begin position="193"/>
        <end position="216"/>
    </location>
</feature>
<feature type="transmembrane region" description="Helical" evidence="8">
    <location>
        <begin position="415"/>
        <end position="439"/>
    </location>
</feature>
<dbReference type="InterPro" id="IPR036259">
    <property type="entry name" value="MFS_trans_sf"/>
</dbReference>
<feature type="transmembrane region" description="Helical" evidence="8">
    <location>
        <begin position="350"/>
        <end position="369"/>
    </location>
</feature>
<reference evidence="11" key="1">
    <citation type="journal article" date="2017" name="Nat. Microbiol.">
        <title>Global analysis of biosynthetic gene clusters reveals vast potential of secondary metabolite production in Penicillium species.</title>
        <authorList>
            <person name="Nielsen J.C."/>
            <person name="Grijseels S."/>
            <person name="Prigent S."/>
            <person name="Ji B."/>
            <person name="Dainat J."/>
            <person name="Nielsen K.F."/>
            <person name="Frisvad J.C."/>
            <person name="Workman M."/>
            <person name="Nielsen J."/>
        </authorList>
    </citation>
    <scope>NUCLEOTIDE SEQUENCE [LARGE SCALE GENOMIC DNA]</scope>
    <source>
        <strain evidence="11">IBT 11843</strain>
    </source>
</reference>
<dbReference type="InterPro" id="IPR005829">
    <property type="entry name" value="Sugar_transporter_CS"/>
</dbReference>
<sequence>MSEIREKEKNATANVDEQTSEATLRSELAAQYTAFEESLTIYQTIRLYWRSILWVLYGLALVFGYGIDGNVAANLLAMPRFRIDYGHELITGGVVSYIISADWLSLFTGISQLCAIIGAFGAGWLADRIGRRYTALISCIISIGGVAAQYASHGSLGVLAAGKAINGFPTGMWLVIGPLYASETAPLRLRGVLIAMTNIVSLSGVFLFTGVVYSVGASTTAAAYQIPLACQWIIPGLILVTGLTWPESPVWLVRMGNTEAAMRSIKRLYGSDKRKIDGEALLAQIQESIAREQETSLDKATYQECFSRSNRRITLVCMFVYACQFLSGVVLVQGYQAYMYELLGYTAHEALLLGLLNIAVQWVANICAWPLITTIGARNMLVWGQLLAAIALFIIGGACTATNQDAHQVAVGFMFIWGVIYQCSVGAASWTVVGELPVLRLRSKTQALSNMTLNFFQWLIGFVFPYMFNPDSGNLGGKTALVFGGTTLVGFLGTYIFLPGMQRPYQKG</sequence>
<organism evidence="10 11">
    <name type="scientific">Penicillium decumbens</name>
    <dbReference type="NCBI Taxonomy" id="69771"/>
    <lineage>
        <taxon>Eukaryota</taxon>
        <taxon>Fungi</taxon>
        <taxon>Dikarya</taxon>
        <taxon>Ascomycota</taxon>
        <taxon>Pezizomycotina</taxon>
        <taxon>Eurotiomycetes</taxon>
        <taxon>Eurotiomycetidae</taxon>
        <taxon>Eurotiales</taxon>
        <taxon>Aspergillaceae</taxon>
        <taxon>Penicillium</taxon>
    </lineage>
</organism>
<dbReference type="NCBIfam" id="TIGR00879">
    <property type="entry name" value="SP"/>
    <property type="match status" value="1"/>
</dbReference>
<comment type="subcellular location">
    <subcellularLocation>
        <location evidence="1">Membrane</location>
        <topology evidence="1">Multi-pass membrane protein</topology>
    </subcellularLocation>
</comment>
<keyword evidence="6 8" id="KW-0472">Membrane</keyword>
<evidence type="ECO:0000256" key="5">
    <source>
        <dbReference type="ARBA" id="ARBA00022989"/>
    </source>
</evidence>
<feature type="transmembrane region" description="Helical" evidence="8">
    <location>
        <begin position="480"/>
        <end position="498"/>
    </location>
</feature>
<gene>
    <name evidence="10" type="ORF">PENDEC_c014G03866</name>
</gene>
<feature type="transmembrane region" description="Helical" evidence="8">
    <location>
        <begin position="381"/>
        <end position="403"/>
    </location>
</feature>
<dbReference type="InterPro" id="IPR003663">
    <property type="entry name" value="Sugar/inositol_transpt"/>
</dbReference>
<dbReference type="PANTHER" id="PTHR48022:SF15">
    <property type="entry name" value="ALPHA-GLUCOSIDE TRANSPORTER, PUTATIVE (AFU_ORTHOLOGUE AFUA_5G00500)-RELATED"/>
    <property type="match status" value="1"/>
</dbReference>
<dbReference type="AlphaFoldDB" id="A0A1V6P9A2"/>
<evidence type="ECO:0000256" key="2">
    <source>
        <dbReference type="ARBA" id="ARBA00010992"/>
    </source>
</evidence>
<dbReference type="OrthoDB" id="6612291at2759"/>
<dbReference type="InterPro" id="IPR050360">
    <property type="entry name" value="MFS_Sugar_Transporters"/>
</dbReference>
<dbReference type="EMBL" id="MDYL01000014">
    <property type="protein sequence ID" value="OQD73599.1"/>
    <property type="molecule type" value="Genomic_DNA"/>
</dbReference>
<evidence type="ECO:0000259" key="9">
    <source>
        <dbReference type="PROSITE" id="PS50850"/>
    </source>
</evidence>
<keyword evidence="3 7" id="KW-0813">Transport</keyword>
<feature type="transmembrane region" description="Helical" evidence="8">
    <location>
        <begin position="133"/>
        <end position="152"/>
    </location>
</feature>
<dbReference type="Gene3D" id="1.20.1250.20">
    <property type="entry name" value="MFS general substrate transporter like domains"/>
    <property type="match status" value="1"/>
</dbReference>
<dbReference type="STRING" id="69771.A0A1V6P9A2"/>
<dbReference type="PROSITE" id="PS50850">
    <property type="entry name" value="MFS"/>
    <property type="match status" value="1"/>
</dbReference>
<feature type="transmembrane region" description="Helical" evidence="8">
    <location>
        <begin position="164"/>
        <end position="181"/>
    </location>
</feature>
<evidence type="ECO:0000256" key="8">
    <source>
        <dbReference type="SAM" id="Phobius"/>
    </source>
</evidence>
<comment type="similarity">
    <text evidence="2 7">Belongs to the major facilitator superfamily. Sugar transporter (TC 2.A.1.1) family.</text>
</comment>
<evidence type="ECO:0000313" key="11">
    <source>
        <dbReference type="Proteomes" id="UP000191522"/>
    </source>
</evidence>
<keyword evidence="11" id="KW-1185">Reference proteome</keyword>
<dbReference type="PROSITE" id="PS00216">
    <property type="entry name" value="SUGAR_TRANSPORT_1"/>
    <property type="match status" value="1"/>
</dbReference>
<dbReference type="GO" id="GO:0016020">
    <property type="term" value="C:membrane"/>
    <property type="evidence" value="ECO:0007669"/>
    <property type="project" value="UniProtKB-SubCell"/>
</dbReference>
<dbReference type="Proteomes" id="UP000191522">
    <property type="component" value="Unassembled WGS sequence"/>
</dbReference>
<feature type="transmembrane region" description="Helical" evidence="8">
    <location>
        <begin position="451"/>
        <end position="468"/>
    </location>
</feature>
<dbReference type="FunFam" id="1.20.1250.20:FF:000078">
    <property type="entry name" value="MFS maltose transporter, putative"/>
    <property type="match status" value="1"/>
</dbReference>
<dbReference type="PANTHER" id="PTHR48022">
    <property type="entry name" value="PLASTIDIC GLUCOSE TRANSPORTER 4"/>
    <property type="match status" value="1"/>
</dbReference>
<comment type="caution">
    <text evidence="10">The sequence shown here is derived from an EMBL/GenBank/DDBJ whole genome shotgun (WGS) entry which is preliminary data.</text>
</comment>
<evidence type="ECO:0000256" key="4">
    <source>
        <dbReference type="ARBA" id="ARBA00022692"/>
    </source>
</evidence>
<dbReference type="InterPro" id="IPR020846">
    <property type="entry name" value="MFS_dom"/>
</dbReference>
<name>A0A1V6P9A2_PENDC</name>
<feature type="transmembrane region" description="Helical" evidence="8">
    <location>
        <begin position="47"/>
        <end position="67"/>
    </location>
</feature>
<dbReference type="InterPro" id="IPR005828">
    <property type="entry name" value="MFS_sugar_transport-like"/>
</dbReference>
<evidence type="ECO:0000256" key="6">
    <source>
        <dbReference type="ARBA" id="ARBA00023136"/>
    </source>
</evidence>
<dbReference type="PROSITE" id="PS00217">
    <property type="entry name" value="SUGAR_TRANSPORT_2"/>
    <property type="match status" value="1"/>
</dbReference>
<evidence type="ECO:0000256" key="1">
    <source>
        <dbReference type="ARBA" id="ARBA00004141"/>
    </source>
</evidence>
<accession>A0A1V6P9A2</accession>
<feature type="transmembrane region" description="Helical" evidence="8">
    <location>
        <begin position="103"/>
        <end position="126"/>
    </location>
</feature>
<dbReference type="SUPFAM" id="SSF103473">
    <property type="entry name" value="MFS general substrate transporter"/>
    <property type="match status" value="1"/>
</dbReference>
<dbReference type="Pfam" id="PF00083">
    <property type="entry name" value="Sugar_tr"/>
    <property type="match status" value="1"/>
</dbReference>
<evidence type="ECO:0000256" key="7">
    <source>
        <dbReference type="RuleBase" id="RU003346"/>
    </source>
</evidence>
<keyword evidence="4 8" id="KW-0812">Transmembrane</keyword>
<feature type="domain" description="Major facilitator superfamily (MFS) profile" evidence="9">
    <location>
        <begin position="54"/>
        <end position="502"/>
    </location>
</feature>
<protein>
    <recommendedName>
        <fullName evidence="9">Major facilitator superfamily (MFS) profile domain-containing protein</fullName>
    </recommendedName>
</protein>
<evidence type="ECO:0000313" key="10">
    <source>
        <dbReference type="EMBL" id="OQD73599.1"/>
    </source>
</evidence>
<evidence type="ECO:0000256" key="3">
    <source>
        <dbReference type="ARBA" id="ARBA00022448"/>
    </source>
</evidence>
<keyword evidence="5 8" id="KW-1133">Transmembrane helix</keyword>
<feature type="transmembrane region" description="Helical" evidence="8">
    <location>
        <begin position="222"/>
        <end position="245"/>
    </location>
</feature>
<dbReference type="GO" id="GO:0005351">
    <property type="term" value="F:carbohydrate:proton symporter activity"/>
    <property type="evidence" value="ECO:0007669"/>
    <property type="project" value="TreeGrafter"/>
</dbReference>
<dbReference type="OMA" id="FPYMFNP"/>
<feature type="transmembrane region" description="Helical" evidence="8">
    <location>
        <begin position="313"/>
        <end position="338"/>
    </location>
</feature>